<evidence type="ECO:0000256" key="1">
    <source>
        <dbReference type="ARBA" id="ARBA00004123"/>
    </source>
</evidence>
<accession>A0A7J6Q0K2</accession>
<comment type="caution">
    <text evidence="7">The sequence shown here is derived from an EMBL/GenBank/DDBJ whole genome shotgun (WGS) entry which is preliminary data.</text>
</comment>
<proteinExistence type="inferred from homology"/>
<dbReference type="AlphaFoldDB" id="A0A7J6Q0K2"/>
<feature type="non-terminal residue" evidence="7">
    <location>
        <position position="443"/>
    </location>
</feature>
<dbReference type="Proteomes" id="UP000553632">
    <property type="component" value="Unassembled WGS sequence"/>
</dbReference>
<dbReference type="SMART" id="SM00849">
    <property type="entry name" value="Lactamase_B"/>
    <property type="match status" value="1"/>
</dbReference>
<evidence type="ECO:0000313" key="8">
    <source>
        <dbReference type="Proteomes" id="UP000553632"/>
    </source>
</evidence>
<dbReference type="Pfam" id="PF07522">
    <property type="entry name" value="DRMBL"/>
    <property type="match status" value="1"/>
</dbReference>
<sequence length="443" mass="48845">AKEKQRQALLKSALEGMGKAGRFEGIKFHLIQHAFPMLAREHATLQELMNLLASKQLMAPKRSASSLEKEKREWAFKVIAEIPGQTEAFIVDGFGVPVRLRQNSRTYFLTHFHGDHTWGLAKGFCKGTIYCSPITAELVTQVIGVDASRVVKLEMGRPTEIGGVQVACIDANHCPGAVMFLFCGAGGWMGLHTGDFRASSSLLKTVPGNGAINTVWLDTTYSDRRFVHPPREAALDMIASIVNKENEPGTIFVVGGYRLGKESCAVRISEVLGKKIFIPKNRRKIVAICGAIPERLIADKEDYGVVFDTMGRVGNSPDTLADFLEAGYVKVVGFRCTGWTRKESCWRSKEHPGCVLYSIPYSEHSSYTELVDFLKYVRPQRVVGTVGKTLAERDAQVTAVAGSIILPDHRGRLESYFRCKPSKAAKYASEPSELTAVIDLTDD</sequence>
<dbReference type="SUPFAM" id="SSF56281">
    <property type="entry name" value="Metallo-hydrolase/oxidoreductase"/>
    <property type="match status" value="1"/>
</dbReference>
<comment type="subcellular location">
    <subcellularLocation>
        <location evidence="1">Nucleus</location>
    </subcellularLocation>
</comment>
<dbReference type="Gene3D" id="3.60.15.10">
    <property type="entry name" value="Ribonuclease Z/Hydroxyacylglutathione hydrolase-like"/>
    <property type="match status" value="1"/>
</dbReference>
<evidence type="ECO:0000256" key="4">
    <source>
        <dbReference type="ARBA" id="ARBA00023204"/>
    </source>
</evidence>
<dbReference type="GO" id="GO:0035312">
    <property type="term" value="F:5'-3' DNA exonuclease activity"/>
    <property type="evidence" value="ECO:0007669"/>
    <property type="project" value="TreeGrafter"/>
</dbReference>
<comment type="similarity">
    <text evidence="2">Belongs to the DNA repair metallo-beta-lactamase (DRMBL) family.</text>
</comment>
<dbReference type="GO" id="GO:0006303">
    <property type="term" value="P:double-strand break repair via nonhomologous end joining"/>
    <property type="evidence" value="ECO:0007669"/>
    <property type="project" value="TreeGrafter"/>
</dbReference>
<evidence type="ECO:0000313" key="7">
    <source>
        <dbReference type="EMBL" id="KAF4701090.1"/>
    </source>
</evidence>
<dbReference type="Gene3D" id="3.40.50.12650">
    <property type="match status" value="1"/>
</dbReference>
<evidence type="ECO:0000256" key="2">
    <source>
        <dbReference type="ARBA" id="ARBA00010304"/>
    </source>
</evidence>
<keyword evidence="8" id="KW-1185">Reference proteome</keyword>
<dbReference type="GO" id="GO:0005634">
    <property type="term" value="C:nucleus"/>
    <property type="evidence" value="ECO:0007669"/>
    <property type="project" value="UniProtKB-SubCell"/>
</dbReference>
<dbReference type="PANTHER" id="PTHR23240">
    <property type="entry name" value="DNA CROSS-LINK REPAIR PROTEIN PSO2/SNM1-RELATED"/>
    <property type="match status" value="1"/>
</dbReference>
<keyword evidence="3" id="KW-0227">DNA damage</keyword>
<dbReference type="OMA" id="GCEGYFL"/>
<protein>
    <submittedName>
        <fullName evidence="7">DNA cross-link repair 1A protein</fullName>
    </submittedName>
</protein>
<organism evidence="7 8">
    <name type="scientific">Perkinsus olseni</name>
    <name type="common">Perkinsus atlanticus</name>
    <dbReference type="NCBI Taxonomy" id="32597"/>
    <lineage>
        <taxon>Eukaryota</taxon>
        <taxon>Sar</taxon>
        <taxon>Alveolata</taxon>
        <taxon>Perkinsozoa</taxon>
        <taxon>Perkinsea</taxon>
        <taxon>Perkinsida</taxon>
        <taxon>Perkinsidae</taxon>
        <taxon>Perkinsus</taxon>
    </lineage>
</organism>
<evidence type="ECO:0000256" key="3">
    <source>
        <dbReference type="ARBA" id="ARBA00022763"/>
    </source>
</evidence>
<gene>
    <name evidence="7" type="primary">DCLRE1A_3</name>
    <name evidence="7" type="ORF">FOZ63_034068</name>
</gene>
<dbReference type="InterPro" id="IPR011084">
    <property type="entry name" value="DRMBL"/>
</dbReference>
<keyword evidence="5" id="KW-0539">Nucleus</keyword>
<feature type="domain" description="Metallo-beta-lactamase" evidence="6">
    <location>
        <begin position="76"/>
        <end position="257"/>
    </location>
</feature>
<dbReference type="InterPro" id="IPR036866">
    <property type="entry name" value="RibonucZ/Hydroxyglut_hydro"/>
</dbReference>
<evidence type="ECO:0000259" key="6">
    <source>
        <dbReference type="SMART" id="SM00849"/>
    </source>
</evidence>
<keyword evidence="4" id="KW-0234">DNA repair</keyword>
<dbReference type="PANTHER" id="PTHR23240:SF6">
    <property type="entry name" value="DNA CROSS-LINK REPAIR 1A PROTEIN"/>
    <property type="match status" value="1"/>
</dbReference>
<dbReference type="CDD" id="cd16273">
    <property type="entry name" value="SNM1A-1C-like_MBL-fold"/>
    <property type="match status" value="1"/>
</dbReference>
<evidence type="ECO:0000256" key="5">
    <source>
        <dbReference type="ARBA" id="ARBA00023242"/>
    </source>
</evidence>
<dbReference type="GO" id="GO:0036297">
    <property type="term" value="P:interstrand cross-link repair"/>
    <property type="evidence" value="ECO:0007669"/>
    <property type="project" value="TreeGrafter"/>
</dbReference>
<dbReference type="EMBL" id="JABANO010036878">
    <property type="protein sequence ID" value="KAF4701090.1"/>
    <property type="molecule type" value="Genomic_DNA"/>
</dbReference>
<reference evidence="7 8" key="1">
    <citation type="submission" date="2020-04" db="EMBL/GenBank/DDBJ databases">
        <title>Perkinsus olseni comparative genomics.</title>
        <authorList>
            <person name="Bogema D.R."/>
        </authorList>
    </citation>
    <scope>NUCLEOTIDE SEQUENCE [LARGE SCALE GENOMIC DNA]</scope>
    <source>
        <strain evidence="7 8">ATCC PRA-207</strain>
    </source>
</reference>
<dbReference type="InterPro" id="IPR001279">
    <property type="entry name" value="Metallo-B-lactamas"/>
</dbReference>
<dbReference type="GO" id="GO:0003684">
    <property type="term" value="F:damaged DNA binding"/>
    <property type="evidence" value="ECO:0007669"/>
    <property type="project" value="TreeGrafter"/>
</dbReference>
<name>A0A7J6Q0K2_PEROL</name>